<sequence length="122" mass="13451">MFFLGLTGSLLPYLLLLGVVLTFTLATSQEALANMETKPDEKNISLPAAPETTTTYSNCYQFHWSDFQENQKIGNQVAFPAGTALKIPYLHLTFSGGNFVGTFHSKKHIARFFGLSPPCLMS</sequence>
<evidence type="ECO:0000313" key="2">
    <source>
        <dbReference type="Proteomes" id="UP001163821"/>
    </source>
</evidence>
<dbReference type="EMBL" id="JAPAAF010000004">
    <property type="protein sequence ID" value="MCW0482085.1"/>
    <property type="molecule type" value="Genomic_DNA"/>
</dbReference>
<accession>A0AA41Y584</accession>
<name>A0AA41Y584_9BACT</name>
<organism evidence="1 2">
    <name type="scientific">Gaoshiqia sediminis</name>
    <dbReference type="NCBI Taxonomy" id="2986998"/>
    <lineage>
        <taxon>Bacteria</taxon>
        <taxon>Pseudomonadati</taxon>
        <taxon>Bacteroidota</taxon>
        <taxon>Bacteroidia</taxon>
        <taxon>Marinilabiliales</taxon>
        <taxon>Prolixibacteraceae</taxon>
        <taxon>Gaoshiqia</taxon>
    </lineage>
</organism>
<comment type="caution">
    <text evidence="1">The sequence shown here is derived from an EMBL/GenBank/DDBJ whole genome shotgun (WGS) entry which is preliminary data.</text>
</comment>
<proteinExistence type="predicted"/>
<dbReference type="RefSeq" id="WP_282590690.1">
    <property type="nucleotide sequence ID" value="NZ_JAPAAF010000004.1"/>
</dbReference>
<keyword evidence="2" id="KW-1185">Reference proteome</keyword>
<protein>
    <submittedName>
        <fullName evidence="1">Uncharacterized protein</fullName>
    </submittedName>
</protein>
<gene>
    <name evidence="1" type="ORF">N2K84_05035</name>
</gene>
<dbReference type="Proteomes" id="UP001163821">
    <property type="component" value="Unassembled WGS sequence"/>
</dbReference>
<dbReference type="AlphaFoldDB" id="A0AA41Y584"/>
<reference evidence="1" key="1">
    <citation type="submission" date="2022-10" db="EMBL/GenBank/DDBJ databases">
        <title>Gaoshiqiia sediminis gen. nov., sp. nov., isolated from coastal sediment.</title>
        <authorList>
            <person name="Yu W.X."/>
            <person name="Mu D.S."/>
            <person name="Du J.Z."/>
            <person name="Liang Y.Q."/>
        </authorList>
    </citation>
    <scope>NUCLEOTIDE SEQUENCE</scope>
    <source>
        <strain evidence="1">A06</strain>
    </source>
</reference>
<evidence type="ECO:0000313" key="1">
    <source>
        <dbReference type="EMBL" id="MCW0482085.1"/>
    </source>
</evidence>